<organism evidence="1 2">
    <name type="scientific">Spirosoma utsteinense</name>
    <dbReference type="NCBI Taxonomy" id="2585773"/>
    <lineage>
        <taxon>Bacteria</taxon>
        <taxon>Pseudomonadati</taxon>
        <taxon>Bacteroidota</taxon>
        <taxon>Cytophagia</taxon>
        <taxon>Cytophagales</taxon>
        <taxon>Cytophagaceae</taxon>
        <taxon>Spirosoma</taxon>
    </lineage>
</organism>
<reference evidence="1 2" key="1">
    <citation type="submission" date="2019-06" db="EMBL/GenBank/DDBJ databases">
        <title>Spirosoma utsteinense sp. nov. isolated from Antarctic ice-free soils.</title>
        <authorList>
            <person name="Tahon G."/>
        </authorList>
    </citation>
    <scope>NUCLEOTIDE SEQUENCE [LARGE SCALE GENOMIC DNA]</scope>
    <source>
        <strain evidence="1 2">LMG 31447</strain>
    </source>
</reference>
<sequence length="79" mass="8617">MVPGQKIAVGGGMRIDGVAYFFQKVNLTVDRSVGQIQGLGQLADGAARLLVEEPEEFKNAKKFSLWNQDRSVGQQHTGK</sequence>
<protein>
    <submittedName>
        <fullName evidence="1">Uncharacterized protein</fullName>
    </submittedName>
</protein>
<comment type="caution">
    <text evidence="1">The sequence shown here is derived from an EMBL/GenBank/DDBJ whole genome shotgun (WGS) entry which is preliminary data.</text>
</comment>
<proteinExistence type="predicted"/>
<evidence type="ECO:0000313" key="2">
    <source>
        <dbReference type="Proteomes" id="UP000700732"/>
    </source>
</evidence>
<name>A0ABR6W8M2_9BACT</name>
<accession>A0ABR6W8M2</accession>
<dbReference type="EMBL" id="VFIA01000021">
    <property type="protein sequence ID" value="MBC3792924.1"/>
    <property type="molecule type" value="Genomic_DNA"/>
</dbReference>
<evidence type="ECO:0000313" key="1">
    <source>
        <dbReference type="EMBL" id="MBC3792924.1"/>
    </source>
</evidence>
<gene>
    <name evidence="1" type="ORF">FH603_3439</name>
</gene>
<keyword evidence="2" id="KW-1185">Reference proteome</keyword>
<dbReference type="RefSeq" id="WP_186738678.1">
    <property type="nucleotide sequence ID" value="NZ_VFIA01000021.1"/>
</dbReference>
<dbReference type="Proteomes" id="UP000700732">
    <property type="component" value="Unassembled WGS sequence"/>
</dbReference>